<dbReference type="PROSITE" id="PS50110">
    <property type="entry name" value="RESPONSE_REGULATORY"/>
    <property type="match status" value="1"/>
</dbReference>
<proteinExistence type="predicted"/>
<keyword evidence="4 7" id="KW-0238">DNA-binding</keyword>
<dbReference type="AlphaFoldDB" id="A0A2H3NK15"/>
<dbReference type="GO" id="GO:0000156">
    <property type="term" value="F:phosphorelay response regulator activity"/>
    <property type="evidence" value="ECO:0007669"/>
    <property type="project" value="TreeGrafter"/>
</dbReference>
<dbReference type="PANTHER" id="PTHR48111">
    <property type="entry name" value="REGULATOR OF RPOS"/>
    <property type="match status" value="1"/>
</dbReference>
<dbReference type="SMART" id="SM00862">
    <property type="entry name" value="Trans_reg_C"/>
    <property type="match status" value="1"/>
</dbReference>
<dbReference type="CDD" id="cd00383">
    <property type="entry name" value="trans_reg_C"/>
    <property type="match status" value="1"/>
</dbReference>
<dbReference type="Pfam" id="PF00072">
    <property type="entry name" value="Response_reg"/>
    <property type="match status" value="1"/>
</dbReference>
<dbReference type="PANTHER" id="PTHR48111:SF22">
    <property type="entry name" value="REGULATOR OF RPOS"/>
    <property type="match status" value="1"/>
</dbReference>
<dbReference type="GO" id="GO:0032993">
    <property type="term" value="C:protein-DNA complex"/>
    <property type="evidence" value="ECO:0007669"/>
    <property type="project" value="TreeGrafter"/>
</dbReference>
<dbReference type="Proteomes" id="UP000221024">
    <property type="component" value="Unassembled WGS sequence"/>
</dbReference>
<comment type="caution">
    <text evidence="10">The sequence shown here is derived from an EMBL/GenBank/DDBJ whole genome shotgun (WGS) entry which is preliminary data.</text>
</comment>
<evidence type="ECO:0000256" key="4">
    <source>
        <dbReference type="ARBA" id="ARBA00023125"/>
    </source>
</evidence>
<feature type="modified residue" description="4-aspartylphosphate" evidence="6">
    <location>
        <position position="58"/>
    </location>
</feature>
<keyword evidence="3" id="KW-0805">Transcription regulation</keyword>
<dbReference type="EMBL" id="PDEP01000009">
    <property type="protein sequence ID" value="PEN06185.1"/>
    <property type="molecule type" value="Genomic_DNA"/>
</dbReference>
<dbReference type="RefSeq" id="WP_098062531.1">
    <property type="nucleotide sequence ID" value="NZ_PDEP01000009.1"/>
</dbReference>
<evidence type="ECO:0000259" key="9">
    <source>
        <dbReference type="PROSITE" id="PS51755"/>
    </source>
</evidence>
<dbReference type="Gene3D" id="1.10.10.10">
    <property type="entry name" value="Winged helix-like DNA-binding domain superfamily/Winged helix DNA-binding domain"/>
    <property type="match status" value="1"/>
</dbReference>
<keyword evidence="11" id="KW-1185">Reference proteome</keyword>
<evidence type="ECO:0000256" key="3">
    <source>
        <dbReference type="ARBA" id="ARBA00023015"/>
    </source>
</evidence>
<accession>A0A2H3NK15</accession>
<organism evidence="10 11">
    <name type="scientific">Longimonas halophila</name>
    <dbReference type="NCBI Taxonomy" id="1469170"/>
    <lineage>
        <taxon>Bacteria</taxon>
        <taxon>Pseudomonadati</taxon>
        <taxon>Rhodothermota</taxon>
        <taxon>Rhodothermia</taxon>
        <taxon>Rhodothermales</taxon>
        <taxon>Salisaetaceae</taxon>
        <taxon>Longimonas</taxon>
    </lineage>
</organism>
<protein>
    <submittedName>
        <fullName evidence="10">DNA-binding response regulator</fullName>
    </submittedName>
</protein>
<keyword evidence="5" id="KW-0804">Transcription</keyword>
<evidence type="ECO:0000259" key="8">
    <source>
        <dbReference type="PROSITE" id="PS50110"/>
    </source>
</evidence>
<dbReference type="Gene3D" id="6.10.250.690">
    <property type="match status" value="1"/>
</dbReference>
<dbReference type="OrthoDB" id="9790442at2"/>
<dbReference type="GO" id="GO:0000976">
    <property type="term" value="F:transcription cis-regulatory region binding"/>
    <property type="evidence" value="ECO:0007669"/>
    <property type="project" value="TreeGrafter"/>
</dbReference>
<keyword evidence="1 6" id="KW-0597">Phosphoprotein</keyword>
<feature type="domain" description="Response regulatory" evidence="8">
    <location>
        <begin position="8"/>
        <end position="123"/>
    </location>
</feature>
<name>A0A2H3NK15_9BACT</name>
<evidence type="ECO:0000256" key="6">
    <source>
        <dbReference type="PROSITE-ProRule" id="PRU00169"/>
    </source>
</evidence>
<gene>
    <name evidence="10" type="ORF">CRI93_10180</name>
</gene>
<feature type="domain" description="OmpR/PhoB-type" evidence="9">
    <location>
        <begin position="133"/>
        <end position="232"/>
    </location>
</feature>
<dbReference type="InterPro" id="IPR001789">
    <property type="entry name" value="Sig_transdc_resp-reg_receiver"/>
</dbReference>
<feature type="DNA-binding region" description="OmpR/PhoB-type" evidence="7">
    <location>
        <begin position="133"/>
        <end position="232"/>
    </location>
</feature>
<dbReference type="InterPro" id="IPR011006">
    <property type="entry name" value="CheY-like_superfamily"/>
</dbReference>
<evidence type="ECO:0000256" key="1">
    <source>
        <dbReference type="ARBA" id="ARBA00022553"/>
    </source>
</evidence>
<dbReference type="SUPFAM" id="SSF52172">
    <property type="entry name" value="CheY-like"/>
    <property type="match status" value="1"/>
</dbReference>
<evidence type="ECO:0000256" key="2">
    <source>
        <dbReference type="ARBA" id="ARBA00023012"/>
    </source>
</evidence>
<dbReference type="GO" id="GO:0005829">
    <property type="term" value="C:cytosol"/>
    <property type="evidence" value="ECO:0007669"/>
    <property type="project" value="TreeGrafter"/>
</dbReference>
<dbReference type="GO" id="GO:0006355">
    <property type="term" value="P:regulation of DNA-templated transcription"/>
    <property type="evidence" value="ECO:0007669"/>
    <property type="project" value="InterPro"/>
</dbReference>
<dbReference type="PROSITE" id="PS51755">
    <property type="entry name" value="OMPR_PHOB"/>
    <property type="match status" value="1"/>
</dbReference>
<dbReference type="InterPro" id="IPR001867">
    <property type="entry name" value="OmpR/PhoB-type_DNA-bd"/>
</dbReference>
<evidence type="ECO:0000256" key="5">
    <source>
        <dbReference type="ARBA" id="ARBA00023163"/>
    </source>
</evidence>
<evidence type="ECO:0000313" key="10">
    <source>
        <dbReference type="EMBL" id="PEN06185.1"/>
    </source>
</evidence>
<dbReference type="Pfam" id="PF00486">
    <property type="entry name" value="Trans_reg_C"/>
    <property type="match status" value="1"/>
</dbReference>
<sequence>MENAQSPRILVIEDNEELSTSLTLYLESQDYDVTMTTDGESGHEEAASLPGYDLIILDAKLPDRDGFAVLRQARAEGVQTPVLMLTGLGGHEHKMQGFQSGADDYLTKPFATEELMARIEVLLRREAQAIEEGGVFEVGGLTVDLDGNTVTRNGKPVKLTDLEYALLEYLIRRRGRTATREQILRDVWNLPAEVETRTIDRHVNALRDVMDGDEESQWAIRSVYGIGYKLVGATHVEEDPSGNASDEGAEAANV</sequence>
<dbReference type="Gene3D" id="3.40.50.2300">
    <property type="match status" value="1"/>
</dbReference>
<dbReference type="InterPro" id="IPR039420">
    <property type="entry name" value="WalR-like"/>
</dbReference>
<reference evidence="10 11" key="1">
    <citation type="submission" date="2017-10" db="EMBL/GenBank/DDBJ databases">
        <title>Draft genome of Longimonas halophila.</title>
        <authorList>
            <person name="Goh K.M."/>
            <person name="Shamsir M.S."/>
            <person name="Lim S.W."/>
        </authorList>
    </citation>
    <scope>NUCLEOTIDE SEQUENCE [LARGE SCALE GENOMIC DNA]</scope>
    <source>
        <strain evidence="10 11">KCTC 42399</strain>
    </source>
</reference>
<dbReference type="SMART" id="SM00448">
    <property type="entry name" value="REC"/>
    <property type="match status" value="1"/>
</dbReference>
<evidence type="ECO:0000256" key="7">
    <source>
        <dbReference type="PROSITE-ProRule" id="PRU01091"/>
    </source>
</evidence>
<dbReference type="InterPro" id="IPR036388">
    <property type="entry name" value="WH-like_DNA-bd_sf"/>
</dbReference>
<evidence type="ECO:0000313" key="11">
    <source>
        <dbReference type="Proteomes" id="UP000221024"/>
    </source>
</evidence>
<keyword evidence="2" id="KW-0902">Two-component regulatory system</keyword>